<evidence type="ECO:0000256" key="7">
    <source>
        <dbReference type="ARBA" id="ARBA00023136"/>
    </source>
</evidence>
<evidence type="ECO:0000256" key="8">
    <source>
        <dbReference type="SAM" id="Phobius"/>
    </source>
</evidence>
<organism evidence="10 11">
    <name type="scientific">Salipaludibacillus aurantiacus</name>
    <dbReference type="NCBI Taxonomy" id="1601833"/>
    <lineage>
        <taxon>Bacteria</taxon>
        <taxon>Bacillati</taxon>
        <taxon>Bacillota</taxon>
        <taxon>Bacilli</taxon>
        <taxon>Bacillales</taxon>
        <taxon>Bacillaceae</taxon>
    </lineage>
</organism>
<dbReference type="InterPro" id="IPR002541">
    <property type="entry name" value="Cyt_c_assembly"/>
</dbReference>
<name>A0A1H9X7C9_9BACI</name>
<protein>
    <recommendedName>
        <fullName evidence="3">Heme exporter protein C</fullName>
    </recommendedName>
</protein>
<evidence type="ECO:0000259" key="9">
    <source>
        <dbReference type="Pfam" id="PF01578"/>
    </source>
</evidence>
<sequence>MTQDREEMKGLLPTKLHKALIIAAVPMTLAALYLVFIWSPVERIMGPVQKIFYFHVASAWNAFFAFFIVFVFSLLFLFTKKRKYDLIAGVSGEIGVVFTAIVLTTGPIWARSAWNTWWTWEPRLTTTLILFFMYIAYIMIRNLDMEWQKRARLASVFGIIGFVNVPIVYMSIRWWESNLHPVVMSEGAEGAGGGLEPSMLFTLIFSVFTLTLIYFILLQKGLYVEKLKLQVKKLKAKEQEKMIS</sequence>
<dbReference type="InterPro" id="IPR045062">
    <property type="entry name" value="Cyt_c_biogenesis_CcsA/CcmC"/>
</dbReference>
<evidence type="ECO:0000256" key="5">
    <source>
        <dbReference type="ARBA" id="ARBA00022748"/>
    </source>
</evidence>
<dbReference type="Pfam" id="PF01578">
    <property type="entry name" value="Cytochrom_C_asm"/>
    <property type="match status" value="1"/>
</dbReference>
<keyword evidence="6 8" id="KW-1133">Transmembrane helix</keyword>
<dbReference type="AlphaFoldDB" id="A0A1H9X7C9"/>
<dbReference type="GO" id="GO:0020037">
    <property type="term" value="F:heme binding"/>
    <property type="evidence" value="ECO:0007669"/>
    <property type="project" value="InterPro"/>
</dbReference>
<evidence type="ECO:0000256" key="2">
    <source>
        <dbReference type="ARBA" id="ARBA00005840"/>
    </source>
</evidence>
<dbReference type="PRINTS" id="PR01386">
    <property type="entry name" value="CCMCBIOGNSIS"/>
</dbReference>
<reference evidence="11" key="1">
    <citation type="submission" date="2016-10" db="EMBL/GenBank/DDBJ databases">
        <authorList>
            <person name="Varghese N."/>
            <person name="Submissions S."/>
        </authorList>
    </citation>
    <scope>NUCLEOTIDE SEQUENCE [LARGE SCALE GENOMIC DNA]</scope>
    <source>
        <strain evidence="11">S9</strain>
    </source>
</reference>
<evidence type="ECO:0000256" key="6">
    <source>
        <dbReference type="ARBA" id="ARBA00022989"/>
    </source>
</evidence>
<feature type="transmembrane region" description="Helical" evidence="8">
    <location>
        <begin position="90"/>
        <end position="110"/>
    </location>
</feature>
<evidence type="ECO:0000313" key="10">
    <source>
        <dbReference type="EMBL" id="SES42096.1"/>
    </source>
</evidence>
<feature type="transmembrane region" description="Helical" evidence="8">
    <location>
        <begin position="152"/>
        <end position="172"/>
    </location>
</feature>
<keyword evidence="11" id="KW-1185">Reference proteome</keyword>
<accession>A0A1H9X7C9</accession>
<evidence type="ECO:0000256" key="3">
    <source>
        <dbReference type="ARBA" id="ARBA00016463"/>
    </source>
</evidence>
<keyword evidence="7 8" id="KW-0472">Membrane</keyword>
<feature type="domain" description="Cytochrome c assembly protein" evidence="9">
    <location>
        <begin position="44"/>
        <end position="180"/>
    </location>
</feature>
<dbReference type="RefSeq" id="WP_177174457.1">
    <property type="nucleotide sequence ID" value="NZ_FOGT01000028.1"/>
</dbReference>
<dbReference type="GO" id="GO:0015232">
    <property type="term" value="F:heme transmembrane transporter activity"/>
    <property type="evidence" value="ECO:0007669"/>
    <property type="project" value="InterPro"/>
</dbReference>
<dbReference type="STRING" id="1601833.SAMN05518684_12812"/>
<comment type="subcellular location">
    <subcellularLocation>
        <location evidence="1">Membrane</location>
        <topology evidence="1">Multi-pass membrane protein</topology>
    </subcellularLocation>
</comment>
<dbReference type="EMBL" id="FOGT01000028">
    <property type="protein sequence ID" value="SES42096.1"/>
    <property type="molecule type" value="Genomic_DNA"/>
</dbReference>
<keyword evidence="4 8" id="KW-0812">Transmembrane</keyword>
<feature type="transmembrane region" description="Helical" evidence="8">
    <location>
        <begin position="20"/>
        <end position="39"/>
    </location>
</feature>
<dbReference type="GO" id="GO:0017004">
    <property type="term" value="P:cytochrome complex assembly"/>
    <property type="evidence" value="ECO:0007669"/>
    <property type="project" value="UniProtKB-KW"/>
</dbReference>
<evidence type="ECO:0000313" key="11">
    <source>
        <dbReference type="Proteomes" id="UP000198571"/>
    </source>
</evidence>
<proteinExistence type="inferred from homology"/>
<dbReference type="PANTHER" id="PTHR30071:SF1">
    <property type="entry name" value="CYTOCHROME B_B6 PROTEIN-RELATED"/>
    <property type="match status" value="1"/>
</dbReference>
<feature type="transmembrane region" description="Helical" evidence="8">
    <location>
        <begin position="199"/>
        <end position="218"/>
    </location>
</feature>
<dbReference type="Proteomes" id="UP000198571">
    <property type="component" value="Unassembled WGS sequence"/>
</dbReference>
<keyword evidence="5" id="KW-0201">Cytochrome c-type biogenesis</keyword>
<dbReference type="InterPro" id="IPR003557">
    <property type="entry name" value="Cyt_c_biogenesis_CcmC"/>
</dbReference>
<feature type="transmembrane region" description="Helical" evidence="8">
    <location>
        <begin position="51"/>
        <end position="78"/>
    </location>
</feature>
<feature type="transmembrane region" description="Helical" evidence="8">
    <location>
        <begin position="122"/>
        <end position="140"/>
    </location>
</feature>
<evidence type="ECO:0000256" key="1">
    <source>
        <dbReference type="ARBA" id="ARBA00004141"/>
    </source>
</evidence>
<gene>
    <name evidence="10" type="ORF">SAMN05518684_12812</name>
</gene>
<dbReference type="GO" id="GO:0005886">
    <property type="term" value="C:plasma membrane"/>
    <property type="evidence" value="ECO:0007669"/>
    <property type="project" value="TreeGrafter"/>
</dbReference>
<dbReference type="PANTHER" id="PTHR30071">
    <property type="entry name" value="HEME EXPORTER PROTEIN C"/>
    <property type="match status" value="1"/>
</dbReference>
<evidence type="ECO:0000256" key="4">
    <source>
        <dbReference type="ARBA" id="ARBA00022692"/>
    </source>
</evidence>
<comment type="similarity">
    <text evidence="2">Belongs to the CcmC/CycZ/HelC family.</text>
</comment>